<evidence type="ECO:0000259" key="5">
    <source>
        <dbReference type="Pfam" id="PF01466"/>
    </source>
</evidence>
<dbReference type="GO" id="GO:0009867">
    <property type="term" value="P:jasmonic acid mediated signaling pathway"/>
    <property type="evidence" value="ECO:0007669"/>
    <property type="project" value="UniProtKB-ARBA"/>
</dbReference>
<dbReference type="Proteomes" id="UP000002051">
    <property type="component" value="Unassembled WGS sequence"/>
</dbReference>
<accession>G7KR69</accession>
<evidence type="ECO:0000259" key="6">
    <source>
        <dbReference type="Pfam" id="PF03931"/>
    </source>
</evidence>
<dbReference type="EnsemblPlants" id="AES78603">
    <property type="protein sequence ID" value="AES78603"/>
    <property type="gene ID" value="MTR_7g036780"/>
</dbReference>
<dbReference type="InterPro" id="IPR001232">
    <property type="entry name" value="SKP1-like"/>
</dbReference>
<dbReference type="Pfam" id="PF01466">
    <property type="entry name" value="Skp1"/>
    <property type="match status" value="1"/>
</dbReference>
<dbReference type="SMART" id="SM00512">
    <property type="entry name" value="Skp1"/>
    <property type="match status" value="1"/>
</dbReference>
<dbReference type="GO" id="GO:0016567">
    <property type="term" value="P:protein ubiquitination"/>
    <property type="evidence" value="ECO:0007669"/>
    <property type="project" value="UniProtKB-UniPathway"/>
</dbReference>
<dbReference type="GO" id="GO:0005737">
    <property type="term" value="C:cytoplasm"/>
    <property type="evidence" value="ECO:0000318"/>
    <property type="project" value="GO_Central"/>
</dbReference>
<reference evidence="11" key="4">
    <citation type="journal article" date="2018" name="Nat. Plants">
        <title>Whole-genome landscape of Medicago truncatula symbiotic genes.</title>
        <authorList>
            <person name="Pecrix Y."/>
            <person name="Staton S.E."/>
            <person name="Sallet E."/>
            <person name="Lelandais-Briere C."/>
            <person name="Moreau S."/>
            <person name="Carrere S."/>
            <person name="Blein T."/>
            <person name="Jardinaud M.F."/>
            <person name="Latrasse D."/>
            <person name="Zouine M."/>
            <person name="Zahm M."/>
            <person name="Kreplak J."/>
            <person name="Mayjonade B."/>
            <person name="Satge C."/>
            <person name="Perez M."/>
            <person name="Cauet S."/>
            <person name="Marande W."/>
            <person name="Chantry-Darmon C."/>
            <person name="Lopez-Roques C."/>
            <person name="Bouchez O."/>
            <person name="Berard A."/>
            <person name="Debelle F."/>
            <person name="Munos S."/>
            <person name="Bendahmane A."/>
            <person name="Berges H."/>
            <person name="Niebel A."/>
            <person name="Buitink J."/>
            <person name="Frugier F."/>
            <person name="Benhamed M."/>
            <person name="Crespi M."/>
            <person name="Gouzy J."/>
            <person name="Gamas P."/>
        </authorList>
    </citation>
    <scope>NUCLEOTIDE SEQUENCE [LARGE SCALE GENOMIC DNA]</scope>
    <source>
        <strain evidence="11">cv. Jemalong A17</strain>
    </source>
</reference>
<dbReference type="InterPro" id="IPR036296">
    <property type="entry name" value="SKP1-like_dim_sf"/>
</dbReference>
<name>G7KR69_MEDTR</name>
<dbReference type="EMBL" id="PSQE01000007">
    <property type="protein sequence ID" value="RHN45257.1"/>
    <property type="molecule type" value="Genomic_DNA"/>
</dbReference>
<dbReference type="InterPro" id="IPR016073">
    <property type="entry name" value="Skp1_comp_POZ"/>
</dbReference>
<evidence type="ECO:0000256" key="3">
    <source>
        <dbReference type="ARBA" id="ARBA00022786"/>
    </source>
</evidence>
<sequence length="237" mass="26912">MSKTETMKLYLQTCDGSIQQVEQEIAMFCPFICQEILQKGMGFSESSAICLPKEVSSAMLNSILEYCQFHRVRGCSDKERKLFDEKFVTIPTERLYELASAANSLKLRSLVELTCRAIARTLERSSPEEICDTFNLPKEKLEPFINITCNPSIGLLDRLKRNKLKERGRVLENVGVQEKEEHVVDERPIDELLSFINGSNDGETKEKKTGKNIIKNKTKKKHQQKNSSLTSSNSLSA</sequence>
<dbReference type="PANTHER" id="PTHR11165">
    <property type="entry name" value="SKP1"/>
    <property type="match status" value="1"/>
</dbReference>
<keyword evidence="10" id="KW-1185">Reference proteome</keyword>
<evidence type="ECO:0000313" key="10">
    <source>
        <dbReference type="Proteomes" id="UP000002051"/>
    </source>
</evidence>
<feature type="domain" description="SKP1 component POZ" evidence="6">
    <location>
        <begin position="8"/>
        <end position="72"/>
    </location>
</feature>
<dbReference type="KEGG" id="mtr:11438397"/>
<comment type="similarity">
    <text evidence="2">Belongs to the SKP1 family.</text>
</comment>
<keyword evidence="3" id="KW-0833">Ubl conjugation pathway</keyword>
<dbReference type="SUPFAM" id="SSF81382">
    <property type="entry name" value="Skp1 dimerisation domain-like"/>
    <property type="match status" value="1"/>
</dbReference>
<dbReference type="GO" id="GO:0005634">
    <property type="term" value="C:nucleus"/>
    <property type="evidence" value="ECO:0000318"/>
    <property type="project" value="GO_Central"/>
</dbReference>
<evidence type="ECO:0000313" key="8">
    <source>
        <dbReference type="EMBL" id="RHN45257.1"/>
    </source>
</evidence>
<dbReference type="SUPFAM" id="SSF54695">
    <property type="entry name" value="POZ domain"/>
    <property type="match status" value="1"/>
</dbReference>
<dbReference type="Proteomes" id="UP000265566">
    <property type="component" value="Chromosome 7"/>
</dbReference>
<dbReference type="GO" id="GO:0097602">
    <property type="term" value="F:cullin family protein binding"/>
    <property type="evidence" value="ECO:0000318"/>
    <property type="project" value="GO_Central"/>
</dbReference>
<feature type="domain" description="SKP1 component dimerisation" evidence="5">
    <location>
        <begin position="109"/>
        <end position="138"/>
    </location>
</feature>
<dbReference type="GO" id="GO:0031146">
    <property type="term" value="P:SCF-dependent proteasomal ubiquitin-dependent protein catabolic process"/>
    <property type="evidence" value="ECO:0000318"/>
    <property type="project" value="GO_Central"/>
</dbReference>
<feature type="compositionally biased region" description="Low complexity" evidence="4">
    <location>
        <begin position="226"/>
        <end position="237"/>
    </location>
</feature>
<dbReference type="InterPro" id="IPR016072">
    <property type="entry name" value="Skp1_comp_dimer"/>
</dbReference>
<dbReference type="UniPathway" id="UPA00143"/>
<proteinExistence type="inferred from homology"/>
<keyword evidence="8" id="KW-0808">Transferase</keyword>
<dbReference type="InterPro" id="IPR016897">
    <property type="entry name" value="SKP1"/>
</dbReference>
<dbReference type="AlphaFoldDB" id="G7KR69"/>
<evidence type="ECO:0000313" key="7">
    <source>
        <dbReference type="EMBL" id="AES78603.2"/>
    </source>
</evidence>
<evidence type="ECO:0000256" key="2">
    <source>
        <dbReference type="ARBA" id="ARBA00009993"/>
    </source>
</evidence>
<dbReference type="HOGENOM" id="CLU_039678_1_0_1"/>
<comment type="pathway">
    <text evidence="1">Protein modification; protein ubiquitination.</text>
</comment>
<feature type="compositionally biased region" description="Basic residues" evidence="4">
    <location>
        <begin position="210"/>
        <end position="224"/>
    </location>
</feature>
<dbReference type="STRING" id="3880.G7KR69"/>
<dbReference type="Pfam" id="PF03931">
    <property type="entry name" value="Skp1_POZ"/>
    <property type="match status" value="1"/>
</dbReference>
<feature type="region of interest" description="Disordered" evidence="4">
    <location>
        <begin position="195"/>
        <end position="237"/>
    </location>
</feature>
<reference evidence="7 10" key="1">
    <citation type="journal article" date="2011" name="Nature">
        <title>The Medicago genome provides insight into the evolution of rhizobial symbioses.</title>
        <authorList>
            <person name="Young N.D."/>
            <person name="Debelle F."/>
            <person name="Oldroyd G.E."/>
            <person name="Geurts R."/>
            <person name="Cannon S.B."/>
            <person name="Udvardi M.K."/>
            <person name="Benedito V.A."/>
            <person name="Mayer K.F."/>
            <person name="Gouzy J."/>
            <person name="Schoof H."/>
            <person name="Van de Peer Y."/>
            <person name="Proost S."/>
            <person name="Cook D.R."/>
            <person name="Meyers B.C."/>
            <person name="Spannagl M."/>
            <person name="Cheung F."/>
            <person name="De Mita S."/>
            <person name="Krishnakumar V."/>
            <person name="Gundlach H."/>
            <person name="Zhou S."/>
            <person name="Mudge J."/>
            <person name="Bharti A.K."/>
            <person name="Murray J.D."/>
            <person name="Naoumkina M.A."/>
            <person name="Rosen B."/>
            <person name="Silverstein K.A."/>
            <person name="Tang H."/>
            <person name="Rombauts S."/>
            <person name="Zhao P.X."/>
            <person name="Zhou P."/>
            <person name="Barbe V."/>
            <person name="Bardou P."/>
            <person name="Bechner M."/>
            <person name="Bellec A."/>
            <person name="Berger A."/>
            <person name="Berges H."/>
            <person name="Bidwell S."/>
            <person name="Bisseling T."/>
            <person name="Choisne N."/>
            <person name="Couloux A."/>
            <person name="Denny R."/>
            <person name="Deshpande S."/>
            <person name="Dai X."/>
            <person name="Doyle J.J."/>
            <person name="Dudez A.M."/>
            <person name="Farmer A.D."/>
            <person name="Fouteau S."/>
            <person name="Franken C."/>
            <person name="Gibelin C."/>
            <person name="Gish J."/>
            <person name="Goldstein S."/>
            <person name="Gonzalez A.J."/>
            <person name="Green P.J."/>
            <person name="Hallab A."/>
            <person name="Hartog M."/>
            <person name="Hua A."/>
            <person name="Humphray S.J."/>
            <person name="Jeong D.H."/>
            <person name="Jing Y."/>
            <person name="Jocker A."/>
            <person name="Kenton S.M."/>
            <person name="Kim D.J."/>
            <person name="Klee K."/>
            <person name="Lai H."/>
            <person name="Lang C."/>
            <person name="Lin S."/>
            <person name="Macmil S.L."/>
            <person name="Magdelenat G."/>
            <person name="Matthews L."/>
            <person name="McCorrison J."/>
            <person name="Monaghan E.L."/>
            <person name="Mun J.H."/>
            <person name="Najar F.Z."/>
            <person name="Nicholson C."/>
            <person name="Noirot C."/>
            <person name="O'Bleness M."/>
            <person name="Paule C.R."/>
            <person name="Poulain J."/>
            <person name="Prion F."/>
            <person name="Qin B."/>
            <person name="Qu C."/>
            <person name="Retzel E.F."/>
            <person name="Riddle C."/>
            <person name="Sallet E."/>
            <person name="Samain S."/>
            <person name="Samson N."/>
            <person name="Sanders I."/>
            <person name="Saurat O."/>
            <person name="Scarpelli C."/>
            <person name="Schiex T."/>
            <person name="Segurens B."/>
            <person name="Severin A.J."/>
            <person name="Sherrier D.J."/>
            <person name="Shi R."/>
            <person name="Sims S."/>
            <person name="Singer S.R."/>
            <person name="Sinharoy S."/>
            <person name="Sterck L."/>
            <person name="Viollet A."/>
            <person name="Wang B.B."/>
            <person name="Wang K."/>
            <person name="Wang M."/>
            <person name="Wang X."/>
            <person name="Warfsmann J."/>
            <person name="Weissenbach J."/>
            <person name="White D.D."/>
            <person name="White J.D."/>
            <person name="Wiley G.B."/>
            <person name="Wincker P."/>
            <person name="Xing Y."/>
            <person name="Yang L."/>
            <person name="Yao Z."/>
            <person name="Ying F."/>
            <person name="Zhai J."/>
            <person name="Zhou L."/>
            <person name="Zuber A."/>
            <person name="Denarie J."/>
            <person name="Dixon R.A."/>
            <person name="May G.D."/>
            <person name="Schwartz D.C."/>
            <person name="Rogers J."/>
            <person name="Quetier F."/>
            <person name="Town C.D."/>
            <person name="Roe B.A."/>
        </authorList>
    </citation>
    <scope>NUCLEOTIDE SEQUENCE [LARGE SCALE GENOMIC DNA]</scope>
    <source>
        <strain evidence="7">A17</strain>
        <strain evidence="9 10">cv. Jemalong A17</strain>
    </source>
</reference>
<dbReference type="eggNOG" id="KOG1724">
    <property type="taxonomic scope" value="Eukaryota"/>
</dbReference>
<organism evidence="7 10">
    <name type="scientific">Medicago truncatula</name>
    <name type="common">Barrel medic</name>
    <name type="synonym">Medicago tribuloides</name>
    <dbReference type="NCBI Taxonomy" id="3880"/>
    <lineage>
        <taxon>Eukaryota</taxon>
        <taxon>Viridiplantae</taxon>
        <taxon>Streptophyta</taxon>
        <taxon>Embryophyta</taxon>
        <taxon>Tracheophyta</taxon>
        <taxon>Spermatophyta</taxon>
        <taxon>Magnoliopsida</taxon>
        <taxon>eudicotyledons</taxon>
        <taxon>Gunneridae</taxon>
        <taxon>Pentapetalae</taxon>
        <taxon>rosids</taxon>
        <taxon>fabids</taxon>
        <taxon>Fabales</taxon>
        <taxon>Fabaceae</taxon>
        <taxon>Papilionoideae</taxon>
        <taxon>50 kb inversion clade</taxon>
        <taxon>NPAAA clade</taxon>
        <taxon>Hologalegina</taxon>
        <taxon>IRL clade</taxon>
        <taxon>Trifolieae</taxon>
        <taxon>Medicago</taxon>
    </lineage>
</organism>
<dbReference type="Gene3D" id="3.30.710.10">
    <property type="entry name" value="Potassium Channel Kv1.1, Chain A"/>
    <property type="match status" value="1"/>
</dbReference>
<reference evidence="9" key="3">
    <citation type="submission" date="2015-04" db="UniProtKB">
        <authorList>
            <consortium name="EnsemblPlants"/>
        </authorList>
    </citation>
    <scope>IDENTIFICATION</scope>
    <source>
        <strain evidence="9">cv. Jemalong A17</strain>
    </source>
</reference>
<dbReference type="InterPro" id="IPR011333">
    <property type="entry name" value="SKP1/BTB/POZ_sf"/>
</dbReference>
<protein>
    <submittedName>
        <fullName evidence="8">Putative S-phase kinase-associated protein</fullName>
    </submittedName>
    <submittedName>
        <fullName evidence="7">SKP1 family, tetramerization domain protein</fullName>
    </submittedName>
</protein>
<dbReference type="PaxDb" id="3880-AES78603"/>
<reference evidence="7 10" key="2">
    <citation type="journal article" date="2014" name="BMC Genomics">
        <title>An improved genome release (version Mt4.0) for the model legume Medicago truncatula.</title>
        <authorList>
            <person name="Tang H."/>
            <person name="Krishnakumar V."/>
            <person name="Bidwell S."/>
            <person name="Rosen B."/>
            <person name="Chan A."/>
            <person name="Zhou S."/>
            <person name="Gentzbittel L."/>
            <person name="Childs K.L."/>
            <person name="Yandell M."/>
            <person name="Gundlach H."/>
            <person name="Mayer K.F."/>
            <person name="Schwartz D.C."/>
            <person name="Town C.D."/>
        </authorList>
    </citation>
    <scope>GENOME REANNOTATION</scope>
    <source>
        <strain evidence="9 10">cv. Jemalong A17</strain>
    </source>
</reference>
<gene>
    <name evidence="9" type="primary">11438397</name>
    <name evidence="7" type="ordered locus">MTR_7g036780</name>
    <name evidence="8" type="ORF">MtrunA17_Chr7g0228441</name>
</gene>
<evidence type="ECO:0000313" key="9">
    <source>
        <dbReference type="EnsemblPlants" id="AES78603"/>
    </source>
</evidence>
<dbReference type="GO" id="GO:0016301">
    <property type="term" value="F:kinase activity"/>
    <property type="evidence" value="ECO:0007669"/>
    <property type="project" value="UniProtKB-KW"/>
</dbReference>
<dbReference type="EMBL" id="CM001223">
    <property type="protein sequence ID" value="AES78603.2"/>
    <property type="molecule type" value="Genomic_DNA"/>
</dbReference>
<dbReference type="Gramene" id="rna39495">
    <property type="protein sequence ID" value="RHN45257.1"/>
    <property type="gene ID" value="gene39495"/>
</dbReference>
<dbReference type="OrthoDB" id="1423301at2759"/>
<keyword evidence="8" id="KW-0418">Kinase</keyword>
<evidence type="ECO:0000256" key="1">
    <source>
        <dbReference type="ARBA" id="ARBA00004906"/>
    </source>
</evidence>
<evidence type="ECO:0000256" key="4">
    <source>
        <dbReference type="SAM" id="MobiDB-lite"/>
    </source>
</evidence>
<evidence type="ECO:0000313" key="11">
    <source>
        <dbReference type="Proteomes" id="UP000265566"/>
    </source>
</evidence>
<accession>A0A0C3W4Q4</accession>
<reference evidence="8" key="5">
    <citation type="journal article" date="2018" name="Nat. Plants">
        <title>Whole-genome landscape of Medicago truncatula symbiotic genes.</title>
        <authorList>
            <person name="Pecrix Y."/>
            <person name="Gamas P."/>
            <person name="Carrere S."/>
        </authorList>
    </citation>
    <scope>NUCLEOTIDE SEQUENCE</scope>
    <source>
        <tissue evidence="8">Leaves</tissue>
    </source>
</reference>